<protein>
    <submittedName>
        <fullName evidence="1">Uncharacterized protein</fullName>
    </submittedName>
</protein>
<evidence type="ECO:0000313" key="2">
    <source>
        <dbReference type="EMBL" id="CAB4263935.1"/>
    </source>
</evidence>
<reference evidence="1 3" key="1">
    <citation type="submission" date="2020-05" db="EMBL/GenBank/DDBJ databases">
        <authorList>
            <person name="Campoy J."/>
            <person name="Schneeberger K."/>
            <person name="Spophaly S."/>
        </authorList>
    </citation>
    <scope>NUCLEOTIDE SEQUENCE [LARGE SCALE GENOMIC DNA]</scope>
    <source>
        <strain evidence="1">PruArmRojPasFocal</strain>
    </source>
</reference>
<organism evidence="1 3">
    <name type="scientific">Prunus armeniaca</name>
    <name type="common">Apricot</name>
    <name type="synonym">Armeniaca vulgaris</name>
    <dbReference type="NCBI Taxonomy" id="36596"/>
    <lineage>
        <taxon>Eukaryota</taxon>
        <taxon>Viridiplantae</taxon>
        <taxon>Streptophyta</taxon>
        <taxon>Embryophyta</taxon>
        <taxon>Tracheophyta</taxon>
        <taxon>Spermatophyta</taxon>
        <taxon>Magnoliopsida</taxon>
        <taxon>eudicotyledons</taxon>
        <taxon>Gunneridae</taxon>
        <taxon>Pentapetalae</taxon>
        <taxon>rosids</taxon>
        <taxon>fabids</taxon>
        <taxon>Rosales</taxon>
        <taxon>Rosaceae</taxon>
        <taxon>Amygdaloideae</taxon>
        <taxon>Amygdaleae</taxon>
        <taxon>Prunus</taxon>
    </lineage>
</organism>
<dbReference type="AlphaFoldDB" id="A0A6J5THS9"/>
<dbReference type="EMBL" id="CAEKDK010000001">
    <property type="protein sequence ID" value="CAB4263510.1"/>
    <property type="molecule type" value="Genomic_DNA"/>
</dbReference>
<gene>
    <name evidence="1" type="ORF">CURHAP_LOCUS3819</name>
    <name evidence="2" type="ORF">CURHAP_LOCUS5342</name>
</gene>
<evidence type="ECO:0000313" key="1">
    <source>
        <dbReference type="EMBL" id="CAB4263510.1"/>
    </source>
</evidence>
<name>A0A6J5THS9_PRUAR</name>
<evidence type="ECO:0000313" key="3">
    <source>
        <dbReference type="Proteomes" id="UP000507222"/>
    </source>
</evidence>
<accession>A0A6J5THS9</accession>
<dbReference type="EMBL" id="CAEKDK010000001">
    <property type="protein sequence ID" value="CAB4263935.1"/>
    <property type="molecule type" value="Genomic_DNA"/>
</dbReference>
<sequence>MVGLVVGSTVGFGGGEGGCGGARRWQWRWRGDYGDSHGKMMVVEVVKSCLENKNNISIQISRGKQRFIMA</sequence>
<proteinExistence type="predicted"/>
<dbReference type="Proteomes" id="UP000507222">
    <property type="component" value="Unassembled WGS sequence"/>
</dbReference>